<evidence type="ECO:0000313" key="8">
    <source>
        <dbReference type="EMBL" id="PZQ44623.1"/>
    </source>
</evidence>
<accession>A0A2W5PQ44</accession>
<organism evidence="8 9">
    <name type="scientific">Micavibrio aeruginosavorus</name>
    <dbReference type="NCBI Taxonomy" id="349221"/>
    <lineage>
        <taxon>Bacteria</taxon>
        <taxon>Pseudomonadati</taxon>
        <taxon>Bdellovibrionota</taxon>
        <taxon>Bdellovibrionia</taxon>
        <taxon>Bdellovibrionales</taxon>
        <taxon>Pseudobdellovibrionaceae</taxon>
        <taxon>Micavibrio</taxon>
    </lineage>
</organism>
<evidence type="ECO:0000256" key="6">
    <source>
        <dbReference type="SAM" id="Phobius"/>
    </source>
</evidence>
<keyword evidence="3" id="KW-0808">Transferase</keyword>
<evidence type="ECO:0000256" key="5">
    <source>
        <dbReference type="ARBA" id="ARBA00023315"/>
    </source>
</evidence>
<evidence type="ECO:0000256" key="4">
    <source>
        <dbReference type="ARBA" id="ARBA00023098"/>
    </source>
</evidence>
<keyword evidence="6" id="KW-0472">Membrane</keyword>
<comment type="caution">
    <text evidence="8">The sequence shown here is derived from an EMBL/GenBank/DDBJ whole genome shotgun (WGS) entry which is preliminary data.</text>
</comment>
<protein>
    <recommendedName>
        <fullName evidence="7">Phospholipid/glycerol acyltransferase domain-containing protein</fullName>
    </recommendedName>
</protein>
<dbReference type="GO" id="GO:0006654">
    <property type="term" value="P:phosphatidic acid biosynthetic process"/>
    <property type="evidence" value="ECO:0007669"/>
    <property type="project" value="TreeGrafter"/>
</dbReference>
<keyword evidence="6" id="KW-0812">Transmembrane</keyword>
<proteinExistence type="predicted"/>
<dbReference type="PANTHER" id="PTHR10434">
    <property type="entry name" value="1-ACYL-SN-GLYCEROL-3-PHOSPHATE ACYLTRANSFERASE"/>
    <property type="match status" value="1"/>
</dbReference>
<dbReference type="SMART" id="SM00563">
    <property type="entry name" value="PlsC"/>
    <property type="match status" value="1"/>
</dbReference>
<evidence type="ECO:0000259" key="7">
    <source>
        <dbReference type="SMART" id="SM00563"/>
    </source>
</evidence>
<evidence type="ECO:0000313" key="9">
    <source>
        <dbReference type="Proteomes" id="UP000249417"/>
    </source>
</evidence>
<dbReference type="Pfam" id="PF01553">
    <property type="entry name" value="Acyltransferase"/>
    <property type="match status" value="1"/>
</dbReference>
<dbReference type="EMBL" id="QFQB01000084">
    <property type="protein sequence ID" value="PZQ44623.1"/>
    <property type="molecule type" value="Genomic_DNA"/>
</dbReference>
<keyword evidence="6" id="KW-1133">Transmembrane helix</keyword>
<evidence type="ECO:0000256" key="1">
    <source>
        <dbReference type="ARBA" id="ARBA00005189"/>
    </source>
</evidence>
<name>A0A2W5PQ44_9BACT</name>
<dbReference type="GO" id="GO:0003841">
    <property type="term" value="F:1-acylglycerol-3-phosphate O-acyltransferase activity"/>
    <property type="evidence" value="ECO:0007669"/>
    <property type="project" value="TreeGrafter"/>
</dbReference>
<dbReference type="CDD" id="cd07989">
    <property type="entry name" value="LPLAT_AGPAT-like"/>
    <property type="match status" value="1"/>
</dbReference>
<keyword evidence="5" id="KW-0012">Acyltransferase</keyword>
<keyword evidence="4" id="KW-0443">Lipid metabolism</keyword>
<keyword evidence="2" id="KW-0444">Lipid biosynthesis</keyword>
<reference evidence="8 9" key="1">
    <citation type="submission" date="2017-08" db="EMBL/GenBank/DDBJ databases">
        <title>Infants hospitalized years apart are colonized by the same room-sourced microbial strains.</title>
        <authorList>
            <person name="Brooks B."/>
            <person name="Olm M.R."/>
            <person name="Firek B.A."/>
            <person name="Baker R."/>
            <person name="Thomas B.C."/>
            <person name="Morowitz M.J."/>
            <person name="Banfield J.F."/>
        </authorList>
    </citation>
    <scope>NUCLEOTIDE SEQUENCE [LARGE SCALE GENOMIC DNA]</scope>
    <source>
        <strain evidence="8">S2_005_002_R2_29</strain>
    </source>
</reference>
<dbReference type="SUPFAM" id="SSF69593">
    <property type="entry name" value="Glycerol-3-phosphate (1)-acyltransferase"/>
    <property type="match status" value="1"/>
</dbReference>
<comment type="pathway">
    <text evidence="1">Lipid metabolism.</text>
</comment>
<sequence>MGIDRRLYCYADASCDRQISQTLSAQNQRRHPHRQQLCRSRSCQGYLLTMRSAIAVLRLGLFFLSGVFTVIYQKIVLSFTTGPMAFAYPRAYHKFCAWLMGMKVIVEGEPMATGQNVIYVGNHISYMDICTIGSVIPAAFVAKKDIENWPFFGIVGKAGRTLYISRNPAEAAEAAKRLEDRLNEPSPLIFFAEGTSSNGKQIIPFRSSAFEIFLKHKTIIQPFTLSLMELDKETNITDALRDQYTWYGDMDLMPHLWNFAKMKGGVIKLTFQKPFLSHSFQNRKELCNACYEDVVKGLDLSPSPEYVLPETQKQHATF</sequence>
<evidence type="ECO:0000256" key="3">
    <source>
        <dbReference type="ARBA" id="ARBA00022679"/>
    </source>
</evidence>
<dbReference type="Proteomes" id="UP000249417">
    <property type="component" value="Unassembled WGS sequence"/>
</dbReference>
<feature type="domain" description="Phospholipid/glycerol acyltransferase" evidence="7">
    <location>
        <begin position="117"/>
        <end position="228"/>
    </location>
</feature>
<evidence type="ECO:0000256" key="2">
    <source>
        <dbReference type="ARBA" id="ARBA00022516"/>
    </source>
</evidence>
<dbReference type="PANTHER" id="PTHR10434:SF64">
    <property type="entry name" value="1-ACYL-SN-GLYCEROL-3-PHOSPHATE ACYLTRANSFERASE-RELATED"/>
    <property type="match status" value="1"/>
</dbReference>
<dbReference type="InterPro" id="IPR002123">
    <property type="entry name" value="Plipid/glycerol_acylTrfase"/>
</dbReference>
<feature type="transmembrane region" description="Helical" evidence="6">
    <location>
        <begin position="55"/>
        <end position="72"/>
    </location>
</feature>
<dbReference type="AlphaFoldDB" id="A0A2W5PQ44"/>
<gene>
    <name evidence="8" type="ORF">DI551_09740</name>
</gene>